<dbReference type="InterPro" id="IPR029016">
    <property type="entry name" value="GAF-like_dom_sf"/>
</dbReference>
<comment type="caution">
    <text evidence="1">The sequence shown here is derived from an EMBL/GenBank/DDBJ whole genome shotgun (WGS) entry which is preliminary data.</text>
</comment>
<name>X1N7K9_9ZZZZ</name>
<accession>X1N7K9</accession>
<sequence length="126" mass="13881">SGRYSLEDFSLLEDIADRVAVSMEKEYLREQLSACQEELSVINRSSAIITSSLDIQGIFDSFVGELRKAVDVSWAAVALTGDSDLYFLALSSEIGSAWKVGERVPIKGTATEWVITHKKAMVGLEY</sequence>
<reference evidence="1" key="1">
    <citation type="journal article" date="2014" name="Front. Microbiol.">
        <title>High frequency of phylogenetically diverse reductive dehalogenase-homologous genes in deep subseafloor sedimentary metagenomes.</title>
        <authorList>
            <person name="Kawai M."/>
            <person name="Futagami T."/>
            <person name="Toyoda A."/>
            <person name="Takaki Y."/>
            <person name="Nishi S."/>
            <person name="Hori S."/>
            <person name="Arai W."/>
            <person name="Tsubouchi T."/>
            <person name="Morono Y."/>
            <person name="Uchiyama I."/>
            <person name="Ito T."/>
            <person name="Fujiyama A."/>
            <person name="Inagaki F."/>
            <person name="Takami H."/>
        </authorList>
    </citation>
    <scope>NUCLEOTIDE SEQUENCE</scope>
    <source>
        <strain evidence="1">Expedition CK06-06</strain>
    </source>
</reference>
<protein>
    <recommendedName>
        <fullName evidence="2">GAF domain-containing protein</fullName>
    </recommendedName>
</protein>
<gene>
    <name evidence="1" type="ORF">S06H3_42546</name>
</gene>
<proteinExistence type="predicted"/>
<dbReference type="AlphaFoldDB" id="X1N7K9"/>
<dbReference type="EMBL" id="BARV01026318">
    <property type="protein sequence ID" value="GAI39568.1"/>
    <property type="molecule type" value="Genomic_DNA"/>
</dbReference>
<organism evidence="1">
    <name type="scientific">marine sediment metagenome</name>
    <dbReference type="NCBI Taxonomy" id="412755"/>
    <lineage>
        <taxon>unclassified sequences</taxon>
        <taxon>metagenomes</taxon>
        <taxon>ecological metagenomes</taxon>
    </lineage>
</organism>
<dbReference type="Gene3D" id="3.30.450.40">
    <property type="match status" value="1"/>
</dbReference>
<feature type="non-terminal residue" evidence="1">
    <location>
        <position position="1"/>
    </location>
</feature>
<evidence type="ECO:0008006" key="2">
    <source>
        <dbReference type="Google" id="ProtNLM"/>
    </source>
</evidence>
<dbReference type="SUPFAM" id="SSF55781">
    <property type="entry name" value="GAF domain-like"/>
    <property type="match status" value="1"/>
</dbReference>
<evidence type="ECO:0000313" key="1">
    <source>
        <dbReference type="EMBL" id="GAI39568.1"/>
    </source>
</evidence>